<dbReference type="RefSeq" id="WP_066747062.1">
    <property type="nucleotide sequence ID" value="NZ_CALCLR010000117.1"/>
</dbReference>
<dbReference type="PANTHER" id="PTHR10443">
    <property type="entry name" value="MICROSOMAL DIPEPTIDASE"/>
    <property type="match status" value="1"/>
</dbReference>
<dbReference type="GeneID" id="83058735"/>
<dbReference type="Gene3D" id="3.20.20.140">
    <property type="entry name" value="Metal-dependent hydrolases"/>
    <property type="match status" value="1"/>
</dbReference>
<reference evidence="1" key="1">
    <citation type="submission" date="2016-08" db="EMBL/GenBank/DDBJ databases">
        <title>Complete genome of Cloacibacillus porcorum.</title>
        <authorList>
            <person name="Looft T."/>
            <person name="Bayles D.O."/>
            <person name="Alt D.P."/>
        </authorList>
    </citation>
    <scope>NUCLEOTIDE SEQUENCE [LARGE SCALE GENOMIC DNA]</scope>
    <source>
        <strain evidence="1">CL-84</strain>
    </source>
</reference>
<name>A0A1B2I7E8_9BACT</name>
<proteinExistence type="predicted"/>
<organism evidence="1 2">
    <name type="scientific">Cloacibacillus porcorum</name>
    <dbReference type="NCBI Taxonomy" id="1197717"/>
    <lineage>
        <taxon>Bacteria</taxon>
        <taxon>Thermotogati</taxon>
        <taxon>Synergistota</taxon>
        <taxon>Synergistia</taxon>
        <taxon>Synergistales</taxon>
        <taxon>Synergistaceae</taxon>
        <taxon>Cloacibacillus</taxon>
    </lineage>
</organism>
<dbReference type="KEGG" id="cpor:BED41_12860"/>
<dbReference type="InterPro" id="IPR032466">
    <property type="entry name" value="Metal_Hydrolase"/>
</dbReference>
<accession>A0A1B2I7E8</accession>
<dbReference type="SUPFAM" id="SSF51556">
    <property type="entry name" value="Metallo-dependent hydrolases"/>
    <property type="match status" value="1"/>
</dbReference>
<gene>
    <name evidence="1" type="ORF">BED41_12860</name>
</gene>
<dbReference type="PROSITE" id="PS00869">
    <property type="entry name" value="RENAL_DIPEPTIDASE_1"/>
    <property type="match status" value="1"/>
</dbReference>
<dbReference type="GO" id="GO:0006508">
    <property type="term" value="P:proteolysis"/>
    <property type="evidence" value="ECO:0007669"/>
    <property type="project" value="InterPro"/>
</dbReference>
<dbReference type="PROSITE" id="PS51365">
    <property type="entry name" value="RENAL_DIPEPTIDASE_2"/>
    <property type="match status" value="1"/>
</dbReference>
<dbReference type="OrthoDB" id="9804920at2"/>
<dbReference type="GO" id="GO:0070573">
    <property type="term" value="F:metallodipeptidase activity"/>
    <property type="evidence" value="ECO:0007669"/>
    <property type="project" value="InterPro"/>
</dbReference>
<dbReference type="InterPro" id="IPR008257">
    <property type="entry name" value="Pept_M19"/>
</dbReference>
<protein>
    <submittedName>
        <fullName evidence="1">Uncharacterized protein</fullName>
    </submittedName>
</protein>
<sequence length="332" mass="36320">MKTKIVLDAHFDMLLDVLALRRRGEHAVLERRFLPGFRSAGINAVVCSVFILDELVPEGALRNALDQISALYADLEESASFRLCRSVRECRAAADDGRVALFLSLEGAEPLGRDILLLRVFYELGVRLLGLAWSRRNYVCDGVSFEAEAPASSQGSLTDFGRELVAEACRLGMVIDVSHLNDAGFREVAHIVKVPFIASHSNCRALSSSPRNLADWQLESLAAAGGVTGMNAYGPFAAEERSARTPEALLAHLDYVVRRYGVEHAGLGLDLCACLLAINAGYIGEGNTDLFKDHADAGERFIKAVRERYKEDEADAILGENFLRIFEMVMGG</sequence>
<dbReference type="EMBL" id="CP016757">
    <property type="protein sequence ID" value="ANZ45900.1"/>
    <property type="molecule type" value="Genomic_DNA"/>
</dbReference>
<dbReference type="PANTHER" id="PTHR10443:SF12">
    <property type="entry name" value="DIPEPTIDASE"/>
    <property type="match status" value="1"/>
</dbReference>
<keyword evidence="2" id="KW-1185">Reference proteome</keyword>
<dbReference type="Proteomes" id="UP000093044">
    <property type="component" value="Chromosome"/>
</dbReference>
<evidence type="ECO:0000313" key="1">
    <source>
        <dbReference type="EMBL" id="ANZ45900.1"/>
    </source>
</evidence>
<dbReference type="AlphaFoldDB" id="A0A1B2I7E8"/>
<dbReference type="Pfam" id="PF01244">
    <property type="entry name" value="Peptidase_M19"/>
    <property type="match status" value="1"/>
</dbReference>
<dbReference type="STRING" id="1197717.BED41_12860"/>
<evidence type="ECO:0000313" key="2">
    <source>
        <dbReference type="Proteomes" id="UP000093044"/>
    </source>
</evidence>
<dbReference type="InterPro" id="IPR000180">
    <property type="entry name" value="Dipep_AS"/>
</dbReference>